<name>A0A8J3MWE5_9CHLR</name>
<gene>
    <name evidence="2" type="ORF">KSX_95200</name>
</gene>
<dbReference type="AlphaFoldDB" id="A0A8J3MWE5"/>
<keyword evidence="3" id="KW-1185">Reference proteome</keyword>
<feature type="region of interest" description="Disordered" evidence="1">
    <location>
        <begin position="1"/>
        <end position="29"/>
    </location>
</feature>
<accession>A0A8J3MWE5</accession>
<evidence type="ECO:0000256" key="1">
    <source>
        <dbReference type="SAM" id="MobiDB-lite"/>
    </source>
</evidence>
<sequence length="80" mass="8929">MHITVTDPPLQNFSVQQPQKKGTKSSQPILDGHYQDYQVTLRGQIDVLNRYGDIVKGCTVFAQCMLQLGRVLMATLPIPS</sequence>
<organism evidence="2 3">
    <name type="scientific">Ktedonospora formicarum</name>
    <dbReference type="NCBI Taxonomy" id="2778364"/>
    <lineage>
        <taxon>Bacteria</taxon>
        <taxon>Bacillati</taxon>
        <taxon>Chloroflexota</taxon>
        <taxon>Ktedonobacteria</taxon>
        <taxon>Ktedonobacterales</taxon>
        <taxon>Ktedonobacteraceae</taxon>
        <taxon>Ktedonospora</taxon>
    </lineage>
</organism>
<comment type="caution">
    <text evidence="2">The sequence shown here is derived from an EMBL/GenBank/DDBJ whole genome shotgun (WGS) entry which is preliminary data.</text>
</comment>
<dbReference type="Proteomes" id="UP000612362">
    <property type="component" value="Unassembled WGS sequence"/>
</dbReference>
<reference evidence="2" key="1">
    <citation type="submission" date="2020-10" db="EMBL/GenBank/DDBJ databases">
        <title>Taxonomic study of unclassified bacteria belonging to the class Ktedonobacteria.</title>
        <authorList>
            <person name="Yabe S."/>
            <person name="Wang C.M."/>
            <person name="Zheng Y."/>
            <person name="Sakai Y."/>
            <person name="Cavaletti L."/>
            <person name="Monciardini P."/>
            <person name="Donadio S."/>
        </authorList>
    </citation>
    <scope>NUCLEOTIDE SEQUENCE</scope>
    <source>
        <strain evidence="2">SOSP1-1</strain>
    </source>
</reference>
<proteinExistence type="predicted"/>
<protein>
    <submittedName>
        <fullName evidence="2">Uncharacterized protein</fullName>
    </submittedName>
</protein>
<feature type="compositionally biased region" description="Polar residues" evidence="1">
    <location>
        <begin position="9"/>
        <end position="28"/>
    </location>
</feature>
<evidence type="ECO:0000313" key="3">
    <source>
        <dbReference type="Proteomes" id="UP000612362"/>
    </source>
</evidence>
<evidence type="ECO:0000313" key="2">
    <source>
        <dbReference type="EMBL" id="GHO51357.1"/>
    </source>
</evidence>
<dbReference type="EMBL" id="BNJF01000011">
    <property type="protein sequence ID" value="GHO51357.1"/>
    <property type="molecule type" value="Genomic_DNA"/>
</dbReference>